<sequence>MKLSKALAIFEHICECVPALAAALTKSPRLLLNPTALKRAVFFKVWSAFGKFIDQNGAEVKRGLVTLYAEGVALDLGAGLGHTAAYLDRSKVTKYIALEPNTLMHDGIKKEVAQYGFTEEAGTLQLLSCGAEETDRIVAEIGGQVDTMIAIRMLCSVPKPQKTIEELMDKVLKPGGQFLFCEHVAHKRWDVRVWQYFWTPIWGIFFDGCVLYRPTDVYIKNLTCWKPLPEVIPEGDRVGTWDEEEEEENLLPHQIGRFIKKD</sequence>
<proteinExistence type="predicted"/>
<accession>A0A0C9VVS9</accession>
<organism evidence="1 2">
    <name type="scientific">Sphaerobolus stellatus (strain SS14)</name>
    <dbReference type="NCBI Taxonomy" id="990650"/>
    <lineage>
        <taxon>Eukaryota</taxon>
        <taxon>Fungi</taxon>
        <taxon>Dikarya</taxon>
        <taxon>Basidiomycota</taxon>
        <taxon>Agaricomycotina</taxon>
        <taxon>Agaricomycetes</taxon>
        <taxon>Phallomycetidae</taxon>
        <taxon>Geastrales</taxon>
        <taxon>Sphaerobolaceae</taxon>
        <taxon>Sphaerobolus</taxon>
    </lineage>
</organism>
<dbReference type="OrthoDB" id="540004at2759"/>
<dbReference type="InterPro" id="IPR052356">
    <property type="entry name" value="Thiol_S-MT"/>
</dbReference>
<dbReference type="Gene3D" id="3.40.50.150">
    <property type="entry name" value="Vaccinia Virus protein VP39"/>
    <property type="match status" value="1"/>
</dbReference>
<dbReference type="Pfam" id="PF13489">
    <property type="entry name" value="Methyltransf_23"/>
    <property type="match status" value="1"/>
</dbReference>
<dbReference type="PANTHER" id="PTHR45036:SF1">
    <property type="entry name" value="METHYLTRANSFERASE LIKE 7A"/>
    <property type="match status" value="1"/>
</dbReference>
<dbReference type="AlphaFoldDB" id="A0A0C9VVS9"/>
<evidence type="ECO:0008006" key="3">
    <source>
        <dbReference type="Google" id="ProtNLM"/>
    </source>
</evidence>
<name>A0A0C9VVS9_SPHS4</name>
<protein>
    <recommendedName>
        <fullName evidence="3">Methyltransferase type 11 domain-containing protein</fullName>
    </recommendedName>
</protein>
<dbReference type="SUPFAM" id="SSF53335">
    <property type="entry name" value="S-adenosyl-L-methionine-dependent methyltransferases"/>
    <property type="match status" value="1"/>
</dbReference>
<gene>
    <name evidence="1" type="ORF">M422DRAFT_45562</name>
</gene>
<reference evidence="1 2" key="1">
    <citation type="submission" date="2014-06" db="EMBL/GenBank/DDBJ databases">
        <title>Evolutionary Origins and Diversification of the Mycorrhizal Mutualists.</title>
        <authorList>
            <consortium name="DOE Joint Genome Institute"/>
            <consortium name="Mycorrhizal Genomics Consortium"/>
            <person name="Kohler A."/>
            <person name="Kuo A."/>
            <person name="Nagy L.G."/>
            <person name="Floudas D."/>
            <person name="Copeland A."/>
            <person name="Barry K.W."/>
            <person name="Cichocki N."/>
            <person name="Veneault-Fourrey C."/>
            <person name="LaButti K."/>
            <person name="Lindquist E.A."/>
            <person name="Lipzen A."/>
            <person name="Lundell T."/>
            <person name="Morin E."/>
            <person name="Murat C."/>
            <person name="Riley R."/>
            <person name="Ohm R."/>
            <person name="Sun H."/>
            <person name="Tunlid A."/>
            <person name="Henrissat B."/>
            <person name="Grigoriev I.V."/>
            <person name="Hibbett D.S."/>
            <person name="Martin F."/>
        </authorList>
    </citation>
    <scope>NUCLEOTIDE SEQUENCE [LARGE SCALE GENOMIC DNA]</scope>
    <source>
        <strain evidence="1 2">SS14</strain>
    </source>
</reference>
<evidence type="ECO:0000313" key="2">
    <source>
        <dbReference type="Proteomes" id="UP000054279"/>
    </source>
</evidence>
<dbReference type="CDD" id="cd02440">
    <property type="entry name" value="AdoMet_MTases"/>
    <property type="match status" value="1"/>
</dbReference>
<dbReference type="EMBL" id="KN837100">
    <property type="protein sequence ID" value="KIJ47807.1"/>
    <property type="molecule type" value="Genomic_DNA"/>
</dbReference>
<dbReference type="Proteomes" id="UP000054279">
    <property type="component" value="Unassembled WGS sequence"/>
</dbReference>
<evidence type="ECO:0000313" key="1">
    <source>
        <dbReference type="EMBL" id="KIJ47807.1"/>
    </source>
</evidence>
<dbReference type="InterPro" id="IPR029063">
    <property type="entry name" value="SAM-dependent_MTases_sf"/>
</dbReference>
<keyword evidence="2" id="KW-1185">Reference proteome</keyword>
<dbReference type="HOGENOM" id="CLU_037990_6_2_1"/>
<dbReference type="PANTHER" id="PTHR45036">
    <property type="entry name" value="METHYLTRANSFERASE LIKE 7B"/>
    <property type="match status" value="1"/>
</dbReference>